<gene>
    <name evidence="1" type="ORF">AMQ22_00793</name>
</gene>
<dbReference type="Proteomes" id="UP000075398">
    <property type="component" value="Unassembled WGS sequence"/>
</dbReference>
<dbReference type="EMBL" id="LNGC01000023">
    <property type="protein sequence ID" value="KYC52457.1"/>
    <property type="molecule type" value="Genomic_DNA"/>
</dbReference>
<protein>
    <recommendedName>
        <fullName evidence="3">DUF3795 domain-containing protein</fullName>
    </recommendedName>
</protein>
<dbReference type="AlphaFoldDB" id="A0A150J5D8"/>
<comment type="caution">
    <text evidence="1">The sequence shown here is derived from an EMBL/GenBank/DDBJ whole genome shotgun (WGS) entry which is preliminary data.</text>
</comment>
<dbReference type="PATRIC" id="fig|1705409.3.peg.811"/>
<name>A0A150J5D8_9EURY</name>
<accession>A0A150J5D8</accession>
<proteinExistence type="predicted"/>
<evidence type="ECO:0000313" key="1">
    <source>
        <dbReference type="EMBL" id="KYC52457.1"/>
    </source>
</evidence>
<evidence type="ECO:0008006" key="3">
    <source>
        <dbReference type="Google" id="ProtNLM"/>
    </source>
</evidence>
<reference evidence="1 2" key="1">
    <citation type="journal article" date="2016" name="ISME J.">
        <title>Chasing the elusive Euryarchaeota class WSA2: genomes reveal a uniquely fastidious methyl-reducing methanogen.</title>
        <authorList>
            <person name="Nobu M.K."/>
            <person name="Narihiro T."/>
            <person name="Kuroda K."/>
            <person name="Mei R."/>
            <person name="Liu W.T."/>
        </authorList>
    </citation>
    <scope>NUCLEOTIDE SEQUENCE [LARGE SCALE GENOMIC DNA]</scope>
    <source>
        <strain evidence="1">U1lsi0528_Bin055</strain>
    </source>
</reference>
<organism evidence="1 2">
    <name type="scientific">Candidatus Methanofastidiosum methylothiophilum</name>
    <dbReference type="NCBI Taxonomy" id="1705564"/>
    <lineage>
        <taxon>Archaea</taxon>
        <taxon>Methanobacteriati</taxon>
        <taxon>Methanobacteriota</taxon>
        <taxon>Stenosarchaea group</taxon>
        <taxon>Candidatus Methanofastidiosia</taxon>
        <taxon>Candidatus Methanofastidiosales</taxon>
        <taxon>Candidatus Methanofastidiosaceae</taxon>
        <taxon>Candidatus Methanofastidiosum</taxon>
    </lineage>
</organism>
<evidence type="ECO:0000313" key="2">
    <source>
        <dbReference type="Proteomes" id="UP000075398"/>
    </source>
</evidence>
<sequence length="119" mass="13860">MPDDVDKIFIRFIGCCGAYCKTCPALINESCRGCKLGYDTGDRDIHKAKCQMKICCINKKYETCSDCQEYNTCEIIQGFYSKNGYKYNKYKQATEYIKKYGYAKFIEVANKWQNAYGKY</sequence>